<dbReference type="InterPro" id="IPR003313">
    <property type="entry name" value="AraC-bd"/>
</dbReference>
<dbReference type="PROSITE" id="PS01124">
    <property type="entry name" value="HTH_ARAC_FAMILY_2"/>
    <property type="match status" value="1"/>
</dbReference>
<sequence>MDIIEIQFMNPLPLSSQVSQRKLSSFVQPSESGEELMGLLGMEVCEPEYRIERNGFPFVLMEFIEKGSMDIVLDGEERRLKRGGLLCYGPGSRVSMRVTSEGGCTKHFIALCPSSIPTLSSFRGLLSEGGSVLSDKAPVIPMMKFISLIGDLADEAALWDSLSRAIDSLGHFVRSIPQEGKVDSTPSDEVYRRIALFVGENFMTLRNLEEIARKCGYDKSYLCQLYRRYSDVSPYQQLVRMKVEYACILLETTNWTVKAIAQNLGYEDSLHFSRLFRSKVGVSPNAFRSKRA</sequence>
<gene>
    <name evidence="5" type="ORF">H5P27_04045</name>
</gene>
<dbReference type="InterPro" id="IPR018062">
    <property type="entry name" value="HTH_AraC-typ_CS"/>
</dbReference>
<dbReference type="InterPro" id="IPR037923">
    <property type="entry name" value="HTH-like"/>
</dbReference>
<dbReference type="PRINTS" id="PR00032">
    <property type="entry name" value="HTHARAC"/>
</dbReference>
<name>A0A7X1E7J3_9BACT</name>
<dbReference type="PANTHER" id="PTHR43280">
    <property type="entry name" value="ARAC-FAMILY TRANSCRIPTIONAL REGULATOR"/>
    <property type="match status" value="1"/>
</dbReference>
<dbReference type="SUPFAM" id="SSF46689">
    <property type="entry name" value="Homeodomain-like"/>
    <property type="match status" value="1"/>
</dbReference>
<proteinExistence type="predicted"/>
<dbReference type="InterPro" id="IPR009057">
    <property type="entry name" value="Homeodomain-like_sf"/>
</dbReference>
<evidence type="ECO:0000259" key="4">
    <source>
        <dbReference type="PROSITE" id="PS01124"/>
    </source>
</evidence>
<dbReference type="GO" id="GO:0003700">
    <property type="term" value="F:DNA-binding transcription factor activity"/>
    <property type="evidence" value="ECO:0007669"/>
    <property type="project" value="InterPro"/>
</dbReference>
<dbReference type="Pfam" id="PF12833">
    <property type="entry name" value="HTH_18"/>
    <property type="match status" value="1"/>
</dbReference>
<accession>A0A7X1E7J3</accession>
<keyword evidence="1" id="KW-0805">Transcription regulation</keyword>
<evidence type="ECO:0000256" key="1">
    <source>
        <dbReference type="ARBA" id="ARBA00023015"/>
    </source>
</evidence>
<protein>
    <submittedName>
        <fullName evidence="5">Helix-turn-helix transcriptional regulator</fullName>
    </submittedName>
</protein>
<dbReference type="PROSITE" id="PS00041">
    <property type="entry name" value="HTH_ARAC_FAMILY_1"/>
    <property type="match status" value="1"/>
</dbReference>
<dbReference type="Pfam" id="PF02311">
    <property type="entry name" value="AraC_binding"/>
    <property type="match status" value="1"/>
</dbReference>
<dbReference type="SMART" id="SM00342">
    <property type="entry name" value="HTH_ARAC"/>
    <property type="match status" value="1"/>
</dbReference>
<dbReference type="EMBL" id="JACHVC010000006">
    <property type="protein sequence ID" value="MBC2605208.1"/>
    <property type="molecule type" value="Genomic_DNA"/>
</dbReference>
<dbReference type="InterPro" id="IPR020449">
    <property type="entry name" value="Tscrpt_reg_AraC-type_HTH"/>
</dbReference>
<dbReference type="AlphaFoldDB" id="A0A7X1E7J3"/>
<evidence type="ECO:0000256" key="3">
    <source>
        <dbReference type="ARBA" id="ARBA00023163"/>
    </source>
</evidence>
<evidence type="ECO:0000256" key="2">
    <source>
        <dbReference type="ARBA" id="ARBA00023125"/>
    </source>
</evidence>
<organism evidence="5 6">
    <name type="scientific">Pelagicoccus albus</name>
    <dbReference type="NCBI Taxonomy" id="415222"/>
    <lineage>
        <taxon>Bacteria</taxon>
        <taxon>Pseudomonadati</taxon>
        <taxon>Verrucomicrobiota</taxon>
        <taxon>Opitutia</taxon>
        <taxon>Puniceicoccales</taxon>
        <taxon>Pelagicoccaceae</taxon>
        <taxon>Pelagicoccus</taxon>
    </lineage>
</organism>
<reference evidence="5 6" key="1">
    <citation type="submission" date="2020-07" db="EMBL/GenBank/DDBJ databases">
        <authorList>
            <person name="Feng X."/>
        </authorList>
    </citation>
    <scope>NUCLEOTIDE SEQUENCE [LARGE SCALE GENOMIC DNA]</scope>
    <source>
        <strain evidence="5 6">JCM23202</strain>
    </source>
</reference>
<keyword evidence="2" id="KW-0238">DNA-binding</keyword>
<comment type="caution">
    <text evidence="5">The sequence shown here is derived from an EMBL/GenBank/DDBJ whole genome shotgun (WGS) entry which is preliminary data.</text>
</comment>
<dbReference type="Proteomes" id="UP000526501">
    <property type="component" value="Unassembled WGS sequence"/>
</dbReference>
<dbReference type="GO" id="GO:0043565">
    <property type="term" value="F:sequence-specific DNA binding"/>
    <property type="evidence" value="ECO:0007669"/>
    <property type="project" value="InterPro"/>
</dbReference>
<evidence type="ECO:0000313" key="6">
    <source>
        <dbReference type="Proteomes" id="UP000526501"/>
    </source>
</evidence>
<evidence type="ECO:0000313" key="5">
    <source>
        <dbReference type="EMBL" id="MBC2605208.1"/>
    </source>
</evidence>
<dbReference type="RefSeq" id="WP_185659095.1">
    <property type="nucleotide sequence ID" value="NZ_JACHVC010000006.1"/>
</dbReference>
<dbReference type="SUPFAM" id="SSF51215">
    <property type="entry name" value="Regulatory protein AraC"/>
    <property type="match status" value="1"/>
</dbReference>
<keyword evidence="3" id="KW-0804">Transcription</keyword>
<dbReference type="Gene3D" id="1.10.10.60">
    <property type="entry name" value="Homeodomain-like"/>
    <property type="match status" value="2"/>
</dbReference>
<keyword evidence="6" id="KW-1185">Reference proteome</keyword>
<feature type="domain" description="HTH araC/xylS-type" evidence="4">
    <location>
        <begin position="192"/>
        <end position="290"/>
    </location>
</feature>
<dbReference type="InterPro" id="IPR018060">
    <property type="entry name" value="HTH_AraC"/>
</dbReference>
<dbReference type="PANTHER" id="PTHR43280:SF2">
    <property type="entry name" value="HTH-TYPE TRANSCRIPTIONAL REGULATOR EXSA"/>
    <property type="match status" value="1"/>
</dbReference>